<dbReference type="InterPro" id="IPR050469">
    <property type="entry name" value="Diguanylate_Cyclase"/>
</dbReference>
<dbReference type="PANTHER" id="PTHR45138:SF9">
    <property type="entry name" value="DIGUANYLATE CYCLASE DGCM-RELATED"/>
    <property type="match status" value="1"/>
</dbReference>
<name>A0A162T2E4_9CLOT</name>
<dbReference type="GO" id="GO:0052621">
    <property type="term" value="F:diguanylate cyclase activity"/>
    <property type="evidence" value="ECO:0007669"/>
    <property type="project" value="TreeGrafter"/>
</dbReference>
<sequence length="233" mass="26728">MNKTYLNYAPLTLMVLGMGVGIAGYIIDFYIPYSVAKLLWFLATILFAALGLRSGEIVRNLYYNLYNDVLTGLRNRRFFYLNLSYEMKNNVNSKKPITLLMIDIDNFKSINDTYGHIVGDKVLKDMAYIFKDNTRASDTVVRWGGEEFSIILSNTDTIMAAKIAERIRKSIESYRFSYGCTSFKATVSIGTVTINKAMHPENLIDFADKALYKAKEKKNLVIRYEELIYEVET</sequence>
<dbReference type="EMBL" id="LWAE01000002">
    <property type="protein sequence ID" value="KZL92163.1"/>
    <property type="molecule type" value="Genomic_DNA"/>
</dbReference>
<dbReference type="InterPro" id="IPR000160">
    <property type="entry name" value="GGDEF_dom"/>
</dbReference>
<dbReference type="SMART" id="SM00267">
    <property type="entry name" value="GGDEF"/>
    <property type="match status" value="1"/>
</dbReference>
<evidence type="ECO:0000313" key="3">
    <source>
        <dbReference type="EMBL" id="KZL92163.1"/>
    </source>
</evidence>
<comment type="caution">
    <text evidence="3">The sequence shown here is derived from an EMBL/GenBank/DDBJ whole genome shotgun (WGS) entry which is preliminary data.</text>
</comment>
<reference evidence="3 4" key="1">
    <citation type="submission" date="2016-04" db="EMBL/GenBank/DDBJ databases">
        <title>Genome sequence of Clostridium magnum DSM 2767.</title>
        <authorList>
            <person name="Poehlein A."/>
            <person name="Uhlig R."/>
            <person name="Fischer R."/>
            <person name="Bahl H."/>
            <person name="Daniel R."/>
        </authorList>
    </citation>
    <scope>NUCLEOTIDE SEQUENCE [LARGE SCALE GENOMIC DNA]</scope>
    <source>
        <strain evidence="3 4">DSM 2767</strain>
    </source>
</reference>
<dbReference type="FunFam" id="3.30.70.270:FF:000001">
    <property type="entry name" value="Diguanylate cyclase domain protein"/>
    <property type="match status" value="1"/>
</dbReference>
<gene>
    <name evidence="3" type="primary">pleD_2</name>
    <name evidence="3" type="ORF">CLMAG_19720</name>
</gene>
<dbReference type="SUPFAM" id="SSF55073">
    <property type="entry name" value="Nucleotide cyclase"/>
    <property type="match status" value="1"/>
</dbReference>
<dbReference type="InterPro" id="IPR043128">
    <property type="entry name" value="Rev_trsase/Diguanyl_cyclase"/>
</dbReference>
<keyword evidence="1" id="KW-0812">Transmembrane</keyword>
<dbReference type="OrthoDB" id="9805474at2"/>
<evidence type="ECO:0000259" key="2">
    <source>
        <dbReference type="PROSITE" id="PS50887"/>
    </source>
</evidence>
<dbReference type="RefSeq" id="WP_161486949.1">
    <property type="nucleotide sequence ID" value="NZ_FQXL01000004.1"/>
</dbReference>
<dbReference type="Proteomes" id="UP000076603">
    <property type="component" value="Unassembled WGS sequence"/>
</dbReference>
<feature type="domain" description="GGDEF" evidence="2">
    <location>
        <begin position="95"/>
        <end position="226"/>
    </location>
</feature>
<feature type="transmembrane region" description="Helical" evidence="1">
    <location>
        <begin position="7"/>
        <end position="27"/>
    </location>
</feature>
<dbReference type="InterPro" id="IPR029787">
    <property type="entry name" value="Nucleotide_cyclase"/>
</dbReference>
<dbReference type="Pfam" id="PF00990">
    <property type="entry name" value="GGDEF"/>
    <property type="match status" value="1"/>
</dbReference>
<keyword evidence="1" id="KW-0472">Membrane</keyword>
<dbReference type="PATRIC" id="fig|1121326.3.peg.1962"/>
<accession>A0A162T2E4</accession>
<keyword evidence="1" id="KW-1133">Transmembrane helix</keyword>
<keyword evidence="4" id="KW-1185">Reference proteome</keyword>
<dbReference type="PANTHER" id="PTHR45138">
    <property type="entry name" value="REGULATORY COMPONENTS OF SENSORY TRANSDUCTION SYSTEM"/>
    <property type="match status" value="1"/>
</dbReference>
<dbReference type="AlphaFoldDB" id="A0A162T2E4"/>
<feature type="transmembrane region" description="Helical" evidence="1">
    <location>
        <begin position="33"/>
        <end position="52"/>
    </location>
</feature>
<dbReference type="STRING" id="1121326.CLMAG_19720"/>
<evidence type="ECO:0000313" key="4">
    <source>
        <dbReference type="Proteomes" id="UP000076603"/>
    </source>
</evidence>
<organism evidence="3 4">
    <name type="scientific">Clostridium magnum DSM 2767</name>
    <dbReference type="NCBI Taxonomy" id="1121326"/>
    <lineage>
        <taxon>Bacteria</taxon>
        <taxon>Bacillati</taxon>
        <taxon>Bacillota</taxon>
        <taxon>Clostridia</taxon>
        <taxon>Eubacteriales</taxon>
        <taxon>Clostridiaceae</taxon>
        <taxon>Clostridium</taxon>
    </lineage>
</organism>
<dbReference type="PROSITE" id="PS50887">
    <property type="entry name" value="GGDEF"/>
    <property type="match status" value="1"/>
</dbReference>
<protein>
    <submittedName>
        <fullName evidence="3">Response regulator PleD</fullName>
    </submittedName>
</protein>
<dbReference type="NCBIfam" id="TIGR00254">
    <property type="entry name" value="GGDEF"/>
    <property type="match status" value="1"/>
</dbReference>
<evidence type="ECO:0000256" key="1">
    <source>
        <dbReference type="SAM" id="Phobius"/>
    </source>
</evidence>
<proteinExistence type="predicted"/>
<dbReference type="Gene3D" id="3.30.70.270">
    <property type="match status" value="1"/>
</dbReference>
<dbReference type="CDD" id="cd01949">
    <property type="entry name" value="GGDEF"/>
    <property type="match status" value="1"/>
</dbReference>